<dbReference type="AlphaFoldDB" id="A0A4Z1DPK9"/>
<name>A0A4Z1DPK9_STRGP</name>
<keyword evidence="1" id="KW-0812">Transmembrane</keyword>
<dbReference type="Gene3D" id="3.60.10.10">
    <property type="entry name" value="Endonuclease/exonuclease/phosphatase"/>
    <property type="match status" value="1"/>
</dbReference>
<feature type="transmembrane region" description="Helical" evidence="1">
    <location>
        <begin position="74"/>
        <end position="93"/>
    </location>
</feature>
<evidence type="ECO:0000256" key="1">
    <source>
        <dbReference type="SAM" id="Phobius"/>
    </source>
</evidence>
<keyword evidence="4" id="KW-1185">Reference proteome</keyword>
<dbReference type="SUPFAM" id="SSF56219">
    <property type="entry name" value="DNase I-like"/>
    <property type="match status" value="1"/>
</dbReference>
<reference evidence="3 4" key="1">
    <citation type="submission" date="2019-04" db="EMBL/GenBank/DDBJ databases">
        <title>Streptomyces sp. nov. Bv016 isolated from bark of Buahinia variegata.</title>
        <authorList>
            <person name="Kanchanasin P."/>
            <person name="Tanasupawat S."/>
            <person name="Yuki M."/>
            <person name="Kudo T."/>
        </authorList>
    </citation>
    <scope>NUCLEOTIDE SEQUENCE [LARGE SCALE GENOMIC DNA]</scope>
    <source>
        <strain evidence="3 4">JCM 4765</strain>
    </source>
</reference>
<proteinExistence type="predicted"/>
<feature type="transmembrane region" description="Helical" evidence="1">
    <location>
        <begin position="52"/>
        <end position="67"/>
    </location>
</feature>
<dbReference type="GO" id="GO:0003824">
    <property type="term" value="F:catalytic activity"/>
    <property type="evidence" value="ECO:0007669"/>
    <property type="project" value="InterPro"/>
</dbReference>
<accession>A0A4Z1DPK9</accession>
<dbReference type="Pfam" id="PF03372">
    <property type="entry name" value="Exo_endo_phos"/>
    <property type="match status" value="1"/>
</dbReference>
<protein>
    <recommendedName>
        <fullName evidence="2">Endonuclease/exonuclease/phosphatase domain-containing protein</fullName>
    </recommendedName>
</protein>
<organism evidence="3 4">
    <name type="scientific">Streptomyces griseoluteus</name>
    <dbReference type="NCBI Taxonomy" id="29306"/>
    <lineage>
        <taxon>Bacteria</taxon>
        <taxon>Bacillati</taxon>
        <taxon>Actinomycetota</taxon>
        <taxon>Actinomycetes</taxon>
        <taxon>Kitasatosporales</taxon>
        <taxon>Streptomycetaceae</taxon>
        <taxon>Streptomyces</taxon>
    </lineage>
</organism>
<evidence type="ECO:0000313" key="4">
    <source>
        <dbReference type="Proteomes" id="UP000298513"/>
    </source>
</evidence>
<keyword evidence="1" id="KW-0472">Membrane</keyword>
<dbReference type="InterPro" id="IPR005135">
    <property type="entry name" value="Endo/exonuclease/phosphatase"/>
</dbReference>
<evidence type="ECO:0000259" key="2">
    <source>
        <dbReference type="Pfam" id="PF03372"/>
    </source>
</evidence>
<dbReference type="EMBL" id="SRRU01000002">
    <property type="protein sequence ID" value="TGN85803.1"/>
    <property type="molecule type" value="Genomic_DNA"/>
</dbReference>
<feature type="domain" description="Endonuclease/exonuclease/phosphatase" evidence="2">
    <location>
        <begin position="106"/>
        <end position="322"/>
    </location>
</feature>
<dbReference type="InterPro" id="IPR036691">
    <property type="entry name" value="Endo/exonu/phosph_ase_sf"/>
</dbReference>
<gene>
    <name evidence="3" type="ORF">E5082_06830</name>
</gene>
<dbReference type="Proteomes" id="UP000298513">
    <property type="component" value="Unassembled WGS sequence"/>
</dbReference>
<sequence>MMRNALRACARPEPWKRGPVLTALALLLGLLLLLHATITDHAGLGSLMENVLPWLGVFVPVLLAAACRRRSLSAVTALLLPAVVWTTLFGGLLHDKSRPGGDLTVATHNVGATNPDPTAAAHTLAASGADLLALEELTPQTAPSYEKALVSTYPYHAILGTVGLWSKLPLSAAHPIDIVNYGPLAATKSAAAKLPGNRALHTTVTTPDGPVAVYVAHLGSVRLMPRTGFWTASRDIGAAALTKAVTADPSPRLLLLADLNGTWDDRAFNGLRAHLNSTQRTSGTGFGFTWPATFPMARIDQILYRGLEANRSWTLPGTGSDHLPIAATLTW</sequence>
<keyword evidence="1" id="KW-1133">Transmembrane helix</keyword>
<evidence type="ECO:0000313" key="3">
    <source>
        <dbReference type="EMBL" id="TGN85803.1"/>
    </source>
</evidence>
<comment type="caution">
    <text evidence="3">The sequence shown here is derived from an EMBL/GenBank/DDBJ whole genome shotgun (WGS) entry which is preliminary data.</text>
</comment>